<dbReference type="OrthoDB" id="4500247at2"/>
<evidence type="ECO:0000313" key="2">
    <source>
        <dbReference type="Proteomes" id="UP000298170"/>
    </source>
</evidence>
<reference evidence="1 2" key="1">
    <citation type="submission" date="2019-03" db="EMBL/GenBank/DDBJ databases">
        <title>Genomics of glacier-inhabiting Cryobacterium strains.</title>
        <authorList>
            <person name="Liu Q."/>
            <person name="Xin Y.-H."/>
        </authorList>
    </citation>
    <scope>NUCLEOTIDE SEQUENCE [LARGE SCALE GENOMIC DNA]</scope>
    <source>
        <strain evidence="1 2">Sr39</strain>
    </source>
</reference>
<protein>
    <submittedName>
        <fullName evidence="1">Uncharacterized protein</fullName>
    </submittedName>
</protein>
<dbReference type="AlphaFoldDB" id="A0A4R9AJ87"/>
<dbReference type="RefSeq" id="WP_134513060.1">
    <property type="nucleotide sequence ID" value="NZ_SOHJ01000002.1"/>
</dbReference>
<organism evidence="1 2">
    <name type="scientific">Cryobacterium suzukii</name>
    <dbReference type="NCBI Taxonomy" id="1259198"/>
    <lineage>
        <taxon>Bacteria</taxon>
        <taxon>Bacillati</taxon>
        <taxon>Actinomycetota</taxon>
        <taxon>Actinomycetes</taxon>
        <taxon>Micrococcales</taxon>
        <taxon>Microbacteriaceae</taxon>
        <taxon>Cryobacterium</taxon>
    </lineage>
</organism>
<dbReference type="EMBL" id="SOHJ01000002">
    <property type="protein sequence ID" value="TFD62712.1"/>
    <property type="molecule type" value="Genomic_DNA"/>
</dbReference>
<keyword evidence="2" id="KW-1185">Reference proteome</keyword>
<sequence length="65" mass="7073">MDSKRAVLTALVTVTILPIGSGKSFDPDTVQVRWRGEIRRRAPLRFLADTGFSLASNGSEESPPT</sequence>
<evidence type="ECO:0000313" key="1">
    <source>
        <dbReference type="EMBL" id="TFD62712.1"/>
    </source>
</evidence>
<comment type="caution">
    <text evidence="1">The sequence shown here is derived from an EMBL/GenBank/DDBJ whole genome shotgun (WGS) entry which is preliminary data.</text>
</comment>
<proteinExistence type="predicted"/>
<accession>A0A4R9AJ87</accession>
<dbReference type="Proteomes" id="UP000298170">
    <property type="component" value="Unassembled WGS sequence"/>
</dbReference>
<gene>
    <name evidence="1" type="ORF">E3T39_01880</name>
</gene>
<name>A0A4R9AJ87_9MICO</name>